<dbReference type="PANTHER" id="PTHR36152:SF5">
    <property type="entry name" value="PROTEIN HCP1"/>
    <property type="match status" value="1"/>
</dbReference>
<protein>
    <submittedName>
        <fullName evidence="1">Type VI secretion system secreted protein Hcp</fullName>
    </submittedName>
</protein>
<dbReference type="InterPro" id="IPR036624">
    <property type="entry name" value="Hcp1-lik_sf"/>
</dbReference>
<dbReference type="Pfam" id="PF05638">
    <property type="entry name" value="T6SS_HCP"/>
    <property type="match status" value="1"/>
</dbReference>
<gene>
    <name evidence="1" type="ORF">J2W68_001362</name>
</gene>
<dbReference type="PANTHER" id="PTHR36152">
    <property type="entry name" value="CYTOPLASMIC PROTEIN-RELATED"/>
    <property type="match status" value="1"/>
</dbReference>
<dbReference type="InterPro" id="IPR008514">
    <property type="entry name" value="T6SS_Hcp"/>
</dbReference>
<sequence>MTRLSSKTAYQHRRLHAGTLNLTEERNKENQIMQHAFLSIDTIKGESHDDKHRDWIEIKSFSQDLLQPRSATASTSGGQTAARVNLSPIEIVKSIDLSTTALNQACSSGTTFPKARIEFMRADKDGNAINYYLIELLNVLVHRVTTTVDEDGMPQEVVQLSFAAIKWTYNQQKAEGGVGGKTVAQWSASKNVPNYSA</sequence>
<dbReference type="EMBL" id="JAVDWO010000004">
    <property type="protein sequence ID" value="MDR7192648.1"/>
    <property type="molecule type" value="Genomic_DNA"/>
</dbReference>
<organism evidence="1 2">
    <name type="scientific">Luteimonas terrae</name>
    <dbReference type="NCBI Taxonomy" id="1530191"/>
    <lineage>
        <taxon>Bacteria</taxon>
        <taxon>Pseudomonadati</taxon>
        <taxon>Pseudomonadota</taxon>
        <taxon>Gammaproteobacteria</taxon>
        <taxon>Lysobacterales</taxon>
        <taxon>Lysobacteraceae</taxon>
        <taxon>Luteimonas</taxon>
    </lineage>
</organism>
<dbReference type="RefSeq" id="WP_310233863.1">
    <property type="nucleotide sequence ID" value="NZ_JAVDWO010000004.1"/>
</dbReference>
<evidence type="ECO:0000313" key="1">
    <source>
        <dbReference type="EMBL" id="MDR7192648.1"/>
    </source>
</evidence>
<keyword evidence="2" id="KW-1185">Reference proteome</keyword>
<dbReference type="Gene3D" id="2.30.110.20">
    <property type="entry name" value="Hcp1-like"/>
    <property type="match status" value="1"/>
</dbReference>
<evidence type="ECO:0000313" key="2">
    <source>
        <dbReference type="Proteomes" id="UP001256588"/>
    </source>
</evidence>
<name>A0ABU1XV56_9GAMM</name>
<comment type="caution">
    <text evidence="1">The sequence shown here is derived from an EMBL/GenBank/DDBJ whole genome shotgun (WGS) entry which is preliminary data.</text>
</comment>
<dbReference type="NCBIfam" id="TIGR03344">
    <property type="entry name" value="VI_effect_Hcp1"/>
    <property type="match status" value="1"/>
</dbReference>
<dbReference type="InterPro" id="IPR053165">
    <property type="entry name" value="HSI-I_assembly_Hcp1"/>
</dbReference>
<proteinExistence type="predicted"/>
<dbReference type="Proteomes" id="UP001256588">
    <property type="component" value="Unassembled WGS sequence"/>
</dbReference>
<accession>A0ABU1XV56</accession>
<reference evidence="1 2" key="1">
    <citation type="submission" date="2023-07" db="EMBL/GenBank/DDBJ databases">
        <title>Sorghum-associated microbial communities from plants grown in Nebraska, USA.</title>
        <authorList>
            <person name="Schachtman D."/>
        </authorList>
    </citation>
    <scope>NUCLEOTIDE SEQUENCE [LARGE SCALE GENOMIC DNA]</scope>
    <source>
        <strain evidence="1 2">4099</strain>
    </source>
</reference>
<dbReference type="SUPFAM" id="SSF141452">
    <property type="entry name" value="Hcp1-like"/>
    <property type="match status" value="1"/>
</dbReference>